<dbReference type="InterPro" id="IPR052048">
    <property type="entry name" value="ST_Response_Regulator"/>
</dbReference>
<evidence type="ECO:0000313" key="3">
    <source>
        <dbReference type="EMBL" id="HCW68700.1"/>
    </source>
</evidence>
<dbReference type="InterPro" id="IPR001789">
    <property type="entry name" value="Sig_transdc_resp-reg_receiver"/>
</dbReference>
<dbReference type="Gene3D" id="3.40.50.2300">
    <property type="match status" value="1"/>
</dbReference>
<comment type="caution">
    <text evidence="1">Lacks conserved residue(s) required for the propagation of feature annotation.</text>
</comment>
<dbReference type="PANTHER" id="PTHR43228:SF1">
    <property type="entry name" value="TWO-COMPONENT RESPONSE REGULATOR ARR22"/>
    <property type="match status" value="1"/>
</dbReference>
<reference evidence="3 4" key="1">
    <citation type="journal article" date="2018" name="Nat. Biotechnol.">
        <title>A standardized bacterial taxonomy based on genome phylogeny substantially revises the tree of life.</title>
        <authorList>
            <person name="Parks D.H."/>
            <person name="Chuvochina M."/>
            <person name="Waite D.W."/>
            <person name="Rinke C."/>
            <person name="Skarshewski A."/>
            <person name="Chaumeil P.A."/>
            <person name="Hugenholtz P."/>
        </authorList>
    </citation>
    <scope>NUCLEOTIDE SEQUENCE [LARGE SCALE GENOMIC DNA]</scope>
    <source>
        <strain evidence="3">UBA9881</strain>
    </source>
</reference>
<feature type="non-terminal residue" evidence="3">
    <location>
        <position position="144"/>
    </location>
</feature>
<dbReference type="RefSeq" id="WP_277278314.1">
    <property type="nucleotide sequence ID" value="NZ_DPOP01000129.1"/>
</dbReference>
<accession>A0A3D5NC54</accession>
<dbReference type="PROSITE" id="PS50110">
    <property type="entry name" value="RESPONSE_REGULATORY"/>
    <property type="match status" value="1"/>
</dbReference>
<evidence type="ECO:0000256" key="1">
    <source>
        <dbReference type="PROSITE-ProRule" id="PRU00169"/>
    </source>
</evidence>
<dbReference type="Proteomes" id="UP000264179">
    <property type="component" value="Unassembled WGS sequence"/>
</dbReference>
<proteinExistence type="predicted"/>
<dbReference type="InterPro" id="IPR011006">
    <property type="entry name" value="CheY-like_superfamily"/>
</dbReference>
<dbReference type="EMBL" id="DPOP01000129">
    <property type="protein sequence ID" value="HCW68700.1"/>
    <property type="molecule type" value="Genomic_DNA"/>
</dbReference>
<gene>
    <name evidence="3" type="ORF">DHR80_16200</name>
</gene>
<dbReference type="AlphaFoldDB" id="A0A3D5NC54"/>
<evidence type="ECO:0000259" key="2">
    <source>
        <dbReference type="PROSITE" id="PS50110"/>
    </source>
</evidence>
<dbReference type="GO" id="GO:0000160">
    <property type="term" value="P:phosphorelay signal transduction system"/>
    <property type="evidence" value="ECO:0007669"/>
    <property type="project" value="InterPro"/>
</dbReference>
<name>A0A3D5NC54_9PROT</name>
<feature type="domain" description="Response regulatory" evidence="2">
    <location>
        <begin position="10"/>
        <end position="132"/>
    </location>
</feature>
<protein>
    <recommendedName>
        <fullName evidence="2">Response regulatory domain-containing protein</fullName>
    </recommendedName>
</protein>
<dbReference type="PANTHER" id="PTHR43228">
    <property type="entry name" value="TWO-COMPONENT RESPONSE REGULATOR"/>
    <property type="match status" value="1"/>
</dbReference>
<dbReference type="Pfam" id="PF00072">
    <property type="entry name" value="Response_reg"/>
    <property type="match status" value="1"/>
</dbReference>
<organism evidence="3 4">
    <name type="scientific">Thalassospira lucentensis</name>
    <dbReference type="NCBI Taxonomy" id="168935"/>
    <lineage>
        <taxon>Bacteria</taxon>
        <taxon>Pseudomonadati</taxon>
        <taxon>Pseudomonadota</taxon>
        <taxon>Alphaproteobacteria</taxon>
        <taxon>Rhodospirillales</taxon>
        <taxon>Thalassospiraceae</taxon>
        <taxon>Thalassospira</taxon>
    </lineage>
</organism>
<sequence length="144" mass="16368">MTMQENNNKTILYADYSERNIRSAKEAIDPLGFGDFIRCDDREKTVELVSSLKPDIVLVGLYLDGMRGISTIRSIRESITATNRHGKDVTILLGAPKLDRRAMREAVDAGIEGIFRQPVDPARLRKIITSVMKKPRRFVLQDDY</sequence>
<dbReference type="SUPFAM" id="SSF52172">
    <property type="entry name" value="CheY-like"/>
    <property type="match status" value="1"/>
</dbReference>
<comment type="caution">
    <text evidence="3">The sequence shown here is derived from an EMBL/GenBank/DDBJ whole genome shotgun (WGS) entry which is preliminary data.</text>
</comment>
<evidence type="ECO:0000313" key="4">
    <source>
        <dbReference type="Proteomes" id="UP000264179"/>
    </source>
</evidence>